<evidence type="ECO:0000313" key="2">
    <source>
        <dbReference type="RefSeq" id="XP_039146788.1"/>
    </source>
</evidence>
<sequence>MPKYTKFMKDLLNNKRKLEDLKIVTILGNCSTYIQNKLQKKLTDPSNLIISCVIGEGMQENVLASSRANINVMAYNLFLKLGLEDLRPTRMTLQLSDRSVRKTRGVVEDVLVKVDKLIILVNFVILDMDDNVKVPLFLGHPFLNTSVALIDEVLALNPLYKYLEDIEVKEVEEQISTPPPKQQEENLKKTGKCLFIDHEEARMQVNEDSWAASLHMSKSMNICGQAIVSERV</sequence>
<protein>
    <submittedName>
        <fullName evidence="2">Uncharacterized protein LOC120284029</fullName>
    </submittedName>
</protein>
<keyword evidence="1" id="KW-1185">Reference proteome</keyword>
<dbReference type="AlphaFoldDB" id="A0AB40D5U8"/>
<reference evidence="2" key="1">
    <citation type="submission" date="2025-08" db="UniProtKB">
        <authorList>
            <consortium name="RefSeq"/>
        </authorList>
    </citation>
    <scope>IDENTIFICATION</scope>
</reference>
<dbReference type="Gene3D" id="2.40.70.10">
    <property type="entry name" value="Acid Proteases"/>
    <property type="match status" value="1"/>
</dbReference>
<dbReference type="PANTHER" id="PTHR33067">
    <property type="entry name" value="RNA-DIRECTED DNA POLYMERASE-RELATED"/>
    <property type="match status" value="1"/>
</dbReference>
<dbReference type="Proteomes" id="UP001515500">
    <property type="component" value="Chromosome 19"/>
</dbReference>
<dbReference type="GeneID" id="120284029"/>
<dbReference type="PANTHER" id="PTHR33067:SF35">
    <property type="entry name" value="ASPARTIC PEPTIDASE DDI1-TYPE DOMAIN-CONTAINING PROTEIN"/>
    <property type="match status" value="1"/>
</dbReference>
<accession>A0AB40D5U8</accession>
<dbReference type="RefSeq" id="XP_039146788.1">
    <property type="nucleotide sequence ID" value="XM_039290854.1"/>
</dbReference>
<gene>
    <name evidence="2" type="primary">LOC120284029</name>
</gene>
<dbReference type="InterPro" id="IPR021109">
    <property type="entry name" value="Peptidase_aspartic_dom_sf"/>
</dbReference>
<dbReference type="CDD" id="cd00303">
    <property type="entry name" value="retropepsin_like"/>
    <property type="match status" value="1"/>
</dbReference>
<evidence type="ECO:0000313" key="1">
    <source>
        <dbReference type="Proteomes" id="UP001515500"/>
    </source>
</evidence>
<organism evidence="1 2">
    <name type="scientific">Dioscorea cayennensis subsp. rotundata</name>
    <name type="common">White Guinea yam</name>
    <name type="synonym">Dioscorea rotundata</name>
    <dbReference type="NCBI Taxonomy" id="55577"/>
    <lineage>
        <taxon>Eukaryota</taxon>
        <taxon>Viridiplantae</taxon>
        <taxon>Streptophyta</taxon>
        <taxon>Embryophyta</taxon>
        <taxon>Tracheophyta</taxon>
        <taxon>Spermatophyta</taxon>
        <taxon>Magnoliopsida</taxon>
        <taxon>Liliopsida</taxon>
        <taxon>Dioscoreales</taxon>
        <taxon>Dioscoreaceae</taxon>
        <taxon>Dioscorea</taxon>
    </lineage>
</organism>
<name>A0AB40D5U8_DIOCR</name>
<proteinExistence type="predicted"/>